<comment type="caution">
    <text evidence="3">The sequence shown here is derived from an EMBL/GenBank/DDBJ whole genome shotgun (WGS) entry which is preliminary data.</text>
</comment>
<dbReference type="PANTHER" id="PTHR19328:SF53">
    <property type="entry name" value="MEMBRANE PROTEIN"/>
    <property type="match status" value="1"/>
</dbReference>
<evidence type="ECO:0000259" key="2">
    <source>
        <dbReference type="Pfam" id="PF22807"/>
    </source>
</evidence>
<name>A0A0G1DMQ9_9BACT</name>
<gene>
    <name evidence="3" type="ORF">UV42_C0014G0030</name>
</gene>
<reference evidence="3 4" key="1">
    <citation type="journal article" date="2015" name="Nature">
        <title>rRNA introns, odd ribosomes, and small enigmatic genomes across a large radiation of phyla.</title>
        <authorList>
            <person name="Brown C.T."/>
            <person name="Hug L.A."/>
            <person name="Thomas B.C."/>
            <person name="Sharon I."/>
            <person name="Castelle C.J."/>
            <person name="Singh A."/>
            <person name="Wilkins M.J."/>
            <person name="Williams K.H."/>
            <person name="Banfield J.F."/>
        </authorList>
    </citation>
    <scope>NUCLEOTIDE SEQUENCE [LARGE SCALE GENOMIC DNA]</scope>
</reference>
<evidence type="ECO:0000256" key="1">
    <source>
        <dbReference type="SAM" id="Phobius"/>
    </source>
</evidence>
<dbReference type="SUPFAM" id="SSF50952">
    <property type="entry name" value="Soluble quinoprotein glucose dehydrogenase"/>
    <property type="match status" value="1"/>
</dbReference>
<keyword evidence="1" id="KW-0472">Membrane</keyword>
<dbReference type="PANTHER" id="PTHR19328">
    <property type="entry name" value="HEDGEHOG-INTERACTING PROTEIN"/>
    <property type="match status" value="1"/>
</dbReference>
<evidence type="ECO:0000313" key="3">
    <source>
        <dbReference type="EMBL" id="KKS72091.1"/>
    </source>
</evidence>
<feature type="transmembrane region" description="Helical" evidence="1">
    <location>
        <begin position="6"/>
        <end position="25"/>
    </location>
</feature>
<sequence length="528" mass="57109">MKHSHFWSIFTVCVLLFGAIAWFFFAQYYRALAPVILPPPGDITDQIPSVGEGESGDAVNATDIPLSVPDGFTIEVFAEGIPGARVLALGPQGDIWVSQIQEGVVSRIAFDGSTVEEVFTGLQHPHGLVFDSSDPSMLYIAEETKISKVDVDSAEKKFELVAELPEGGRHVSRTIGFGPDGALYVSIGSTCDVCEEEDDSYASIQKVNLETGELTPFATGLRNSVFFAWHEVDGSMWATEMGRDQLGDDLPPDEINKIVPGGKYGWPICYGQNIHDTEFDTKDYVINPCGATIPPVIALPAHVAPLGIGIIPESTVWPEEYWYDLIVAEHGSWNSADPVGYQLVRVPVSTDSAGALLLGTPEPFISGWLTEEGRALGRPVGVLIRPEGVIYVSDDKAGVVYKISYQSKAMQQPSIDDMVRIDGLTPAGTLPVATTNTEITVTGEARGTMFFEASFPVDLVDEYDVVIASGLATATGDWMTEDFVPMNIVLHYTSIPSTPIGTLRLHKDNPSGLPEHDLTVSVPVTFIE</sequence>
<keyword evidence="1" id="KW-0812">Transmembrane</keyword>
<dbReference type="AlphaFoldDB" id="A0A0G1DMQ9"/>
<keyword evidence="1" id="KW-1133">Transmembrane helix</keyword>
<protein>
    <submittedName>
        <fullName evidence="3">Glucose/sorbosone dehydrogenase-like protein</fullName>
    </submittedName>
</protein>
<dbReference type="EMBL" id="LCEK01000014">
    <property type="protein sequence ID" value="KKS72091.1"/>
    <property type="molecule type" value="Genomic_DNA"/>
</dbReference>
<dbReference type="InterPro" id="IPR011042">
    <property type="entry name" value="6-blade_b-propeller_TolB-like"/>
</dbReference>
<feature type="domain" description="Pyrroloquinoline quinone-dependent pyranose dehydrogenase beta-propeller" evidence="2">
    <location>
        <begin position="67"/>
        <end position="404"/>
    </location>
</feature>
<accession>A0A0G1DMQ9</accession>
<proteinExistence type="predicted"/>
<organism evidence="3 4">
    <name type="scientific">Candidatus Magasanikbacteria bacterium GW2011_GWE2_42_7</name>
    <dbReference type="NCBI Taxonomy" id="1619052"/>
    <lineage>
        <taxon>Bacteria</taxon>
        <taxon>Candidatus Magasanikiibacteriota</taxon>
    </lineage>
</organism>
<dbReference type="InterPro" id="IPR054539">
    <property type="entry name" value="Beta-prop_PDH"/>
</dbReference>
<dbReference type="Pfam" id="PF22807">
    <property type="entry name" value="TrAA12"/>
    <property type="match status" value="1"/>
</dbReference>
<dbReference type="Gene3D" id="2.120.10.30">
    <property type="entry name" value="TolB, C-terminal domain"/>
    <property type="match status" value="1"/>
</dbReference>
<dbReference type="InterPro" id="IPR011041">
    <property type="entry name" value="Quinoprot_gluc/sorb_DH_b-prop"/>
</dbReference>
<evidence type="ECO:0000313" key="4">
    <source>
        <dbReference type="Proteomes" id="UP000033867"/>
    </source>
</evidence>
<dbReference type="Proteomes" id="UP000033867">
    <property type="component" value="Unassembled WGS sequence"/>
</dbReference>